<proteinExistence type="predicted"/>
<protein>
    <submittedName>
        <fullName evidence="1">DUF3006 domain-containing protein</fullName>
    </submittedName>
</protein>
<dbReference type="Pfam" id="PF11213">
    <property type="entry name" value="DUF3006"/>
    <property type="match status" value="1"/>
</dbReference>
<gene>
    <name evidence="1" type="ORF">N5B56_02395</name>
</gene>
<dbReference type="Proteomes" id="UP001431199">
    <property type="component" value="Unassembled WGS sequence"/>
</dbReference>
<dbReference type="InterPro" id="IPR021377">
    <property type="entry name" value="DUF3006"/>
</dbReference>
<dbReference type="RefSeq" id="WP_260978306.1">
    <property type="nucleotide sequence ID" value="NZ_JAODBU010000002.1"/>
</dbReference>
<sequence>MKLIIMRFEDAMVVCEDTNGKEYVIQKKKIPEEATEGNVIKKEITGKYSMDTDEEFLRKHRMEKMNEKEEKVIVEPSIYS</sequence>
<name>A0ABT2LXE7_9FIRM</name>
<comment type="caution">
    <text evidence="1">The sequence shown here is derived from an EMBL/GenBank/DDBJ whole genome shotgun (WGS) entry which is preliminary data.</text>
</comment>
<reference evidence="1" key="1">
    <citation type="submission" date="2022-09" db="EMBL/GenBank/DDBJ databases">
        <title>Eubacterium sp. LFL-14 isolated from human feces.</title>
        <authorList>
            <person name="Liu F."/>
        </authorList>
    </citation>
    <scope>NUCLEOTIDE SEQUENCE</scope>
    <source>
        <strain evidence="1">LFL-14</strain>
    </source>
</reference>
<organism evidence="1 2">
    <name type="scientific">Eubacterium album</name>
    <dbReference type="NCBI Taxonomy" id="2978477"/>
    <lineage>
        <taxon>Bacteria</taxon>
        <taxon>Bacillati</taxon>
        <taxon>Bacillota</taxon>
        <taxon>Clostridia</taxon>
        <taxon>Eubacteriales</taxon>
        <taxon>Eubacteriaceae</taxon>
        <taxon>Eubacterium</taxon>
    </lineage>
</organism>
<keyword evidence="2" id="KW-1185">Reference proteome</keyword>
<evidence type="ECO:0000313" key="1">
    <source>
        <dbReference type="EMBL" id="MCT7397939.1"/>
    </source>
</evidence>
<dbReference type="EMBL" id="JAODBU010000002">
    <property type="protein sequence ID" value="MCT7397939.1"/>
    <property type="molecule type" value="Genomic_DNA"/>
</dbReference>
<evidence type="ECO:0000313" key="2">
    <source>
        <dbReference type="Proteomes" id="UP001431199"/>
    </source>
</evidence>
<accession>A0ABT2LXE7</accession>